<name>A0ABX1ZUF7_9BACL</name>
<accession>A0ABX1ZUF7</accession>
<reference evidence="5 6" key="1">
    <citation type="submission" date="2019-10" db="EMBL/GenBank/DDBJ databases">
        <title>Description of Paenibacillus pedi sp. nov.</title>
        <authorList>
            <person name="Carlier A."/>
            <person name="Qi S."/>
        </authorList>
    </citation>
    <scope>NUCLEOTIDE SEQUENCE [LARGE SCALE GENOMIC DNA]</scope>
    <source>
        <strain evidence="5 6">LMG 31457</strain>
    </source>
</reference>
<dbReference type="Gene3D" id="3.40.50.2300">
    <property type="match status" value="2"/>
</dbReference>
<feature type="domain" description="HTH lacI-type" evidence="4">
    <location>
        <begin position="13"/>
        <end position="69"/>
    </location>
</feature>
<dbReference type="PROSITE" id="PS50932">
    <property type="entry name" value="HTH_LACI_2"/>
    <property type="match status" value="1"/>
</dbReference>
<proteinExistence type="predicted"/>
<evidence type="ECO:0000256" key="2">
    <source>
        <dbReference type="ARBA" id="ARBA00023125"/>
    </source>
</evidence>
<keyword evidence="3" id="KW-0804">Transcription</keyword>
<comment type="caution">
    <text evidence="5">The sequence shown here is derived from an EMBL/GenBank/DDBJ whole genome shotgun (WGS) entry which is preliminary data.</text>
</comment>
<sequence length="346" mass="38590">MAIIDQPKKKKYATLNDVAKLAETSIATVSYILNDSNKRYVSSELKERVIQAAKELNYMKSAVASSLKGKERGILSVLIPQFDNPFFTRIVVVIEEVARSRGYFVSISTTVDDMEREREIIKKMIEQRVDGLIISPTIQGTENTDHLRSLGIPYVILERPLVGVDQYDFVGCDNWSCGYTAAKHLIDHGHTEIGFIGWDTFINVQERKLGFLAAMKEHGIEVKPEWIQLGGLGAESGYRFMPHLLDSKVTAVVFGHHALAEGGVQLLRERGIGIPEDLSVVIIGTPNWTQLNAPKFTCIDQSERLIGETAAEVLLNNVLEENISKPWQTLKIACEILPGESVKKLN</sequence>
<evidence type="ECO:0000259" key="4">
    <source>
        <dbReference type="PROSITE" id="PS50932"/>
    </source>
</evidence>
<dbReference type="Proteomes" id="UP000618579">
    <property type="component" value="Unassembled WGS sequence"/>
</dbReference>
<evidence type="ECO:0000256" key="1">
    <source>
        <dbReference type="ARBA" id="ARBA00023015"/>
    </source>
</evidence>
<keyword evidence="6" id="KW-1185">Reference proteome</keyword>
<dbReference type="RefSeq" id="WP_171686493.1">
    <property type="nucleotide sequence ID" value="NZ_WHNZ01000064.1"/>
</dbReference>
<dbReference type="SUPFAM" id="SSF47413">
    <property type="entry name" value="lambda repressor-like DNA-binding domains"/>
    <property type="match status" value="1"/>
</dbReference>
<dbReference type="InterPro" id="IPR000843">
    <property type="entry name" value="HTH_LacI"/>
</dbReference>
<dbReference type="Pfam" id="PF00532">
    <property type="entry name" value="Peripla_BP_1"/>
    <property type="match status" value="1"/>
</dbReference>
<dbReference type="InterPro" id="IPR001761">
    <property type="entry name" value="Peripla_BP/Lac1_sug-bd_dom"/>
</dbReference>
<evidence type="ECO:0000313" key="5">
    <source>
        <dbReference type="EMBL" id="NOV03684.1"/>
    </source>
</evidence>
<dbReference type="EMBL" id="WHNZ01000064">
    <property type="protein sequence ID" value="NOV03684.1"/>
    <property type="molecule type" value="Genomic_DNA"/>
</dbReference>
<evidence type="ECO:0000313" key="6">
    <source>
        <dbReference type="Proteomes" id="UP000618579"/>
    </source>
</evidence>
<dbReference type="PANTHER" id="PTHR30146">
    <property type="entry name" value="LACI-RELATED TRANSCRIPTIONAL REPRESSOR"/>
    <property type="match status" value="1"/>
</dbReference>
<dbReference type="SUPFAM" id="SSF53822">
    <property type="entry name" value="Periplasmic binding protein-like I"/>
    <property type="match status" value="1"/>
</dbReference>
<dbReference type="Pfam" id="PF00356">
    <property type="entry name" value="LacI"/>
    <property type="match status" value="1"/>
</dbReference>
<dbReference type="PANTHER" id="PTHR30146:SF109">
    <property type="entry name" value="HTH-TYPE TRANSCRIPTIONAL REGULATOR GALS"/>
    <property type="match status" value="1"/>
</dbReference>
<dbReference type="InterPro" id="IPR028082">
    <property type="entry name" value="Peripla_BP_I"/>
</dbReference>
<dbReference type="InterPro" id="IPR010982">
    <property type="entry name" value="Lambda_DNA-bd_dom_sf"/>
</dbReference>
<dbReference type="SMART" id="SM00354">
    <property type="entry name" value="HTH_LACI"/>
    <property type="match status" value="1"/>
</dbReference>
<dbReference type="Gene3D" id="1.10.260.40">
    <property type="entry name" value="lambda repressor-like DNA-binding domains"/>
    <property type="match status" value="1"/>
</dbReference>
<dbReference type="CDD" id="cd06267">
    <property type="entry name" value="PBP1_LacI_sugar_binding-like"/>
    <property type="match status" value="1"/>
</dbReference>
<keyword evidence="2" id="KW-0238">DNA-binding</keyword>
<gene>
    <name evidence="5" type="ORF">GC097_27120</name>
</gene>
<keyword evidence="1" id="KW-0805">Transcription regulation</keyword>
<dbReference type="CDD" id="cd01392">
    <property type="entry name" value="HTH_LacI"/>
    <property type="match status" value="1"/>
</dbReference>
<evidence type="ECO:0000256" key="3">
    <source>
        <dbReference type="ARBA" id="ARBA00023163"/>
    </source>
</evidence>
<protein>
    <submittedName>
        <fullName evidence="5">Substrate-binding domain-containing protein</fullName>
    </submittedName>
</protein>
<organism evidence="5 6">
    <name type="scientific">Paenibacillus planticolens</name>
    <dbReference type="NCBI Taxonomy" id="2654976"/>
    <lineage>
        <taxon>Bacteria</taxon>
        <taxon>Bacillati</taxon>
        <taxon>Bacillota</taxon>
        <taxon>Bacilli</taxon>
        <taxon>Bacillales</taxon>
        <taxon>Paenibacillaceae</taxon>
        <taxon>Paenibacillus</taxon>
    </lineage>
</organism>